<sequence length="569" mass="64300">MDLSPPKSGIKKLRKKTLKKLSVGQVPQIVISRAISKKFINGNQEGKSKSGSGSRGPTSRKKSFIYLKKRGKSNEKKQDKNILLPPLLMQHIGSQVCFPKISNGKNSRKVKKSPRGSISHSKSGKRKKTLTKITLRSNNSFKGLGSGTSTPSRIVNFLTKTNSSSKKIDANKKGKPISEVKTQVAYKRNSRSNKLETNPLYAGLPKSLKSQFQSRPHKMPSSKDVKPKMKVSSNSIFPPTVVTKKVKSKQNTPRKIPRLQKEHNYKASFESPFNKKHDTSQVSQTGFASMVEAKLNLTNMIQNSATIEDLLNMPSEGSYLQCNASKNSPIRKKSPKEVKILQVSEEIDLYQETNLGKRKSSNGKNLTVKKVFKKKDAVRYILNRKDNSQHKLGIRDMSKTPTLDAKRYNNQFGSSQFSFNPIRVANQYRIPSEKSQIEHTKIENSQPKEEAKIPQYVINYDKIRYEDSIHDPQISNIEYESSYFMNKSLRESLDQTQQINLSDIANSVSSRSRRVSPENLPESQSKFPKFSSPKKPNERYKLIDPTDDSLVVLQESRSTTKQNDQLSTS</sequence>
<dbReference type="AlphaFoldDB" id="A0AAD1U9U3"/>
<proteinExistence type="predicted"/>
<organism evidence="2 3">
    <name type="scientific">Euplotes crassus</name>
    <dbReference type="NCBI Taxonomy" id="5936"/>
    <lineage>
        <taxon>Eukaryota</taxon>
        <taxon>Sar</taxon>
        <taxon>Alveolata</taxon>
        <taxon>Ciliophora</taxon>
        <taxon>Intramacronucleata</taxon>
        <taxon>Spirotrichea</taxon>
        <taxon>Hypotrichia</taxon>
        <taxon>Euplotida</taxon>
        <taxon>Euplotidae</taxon>
        <taxon>Moneuplotes</taxon>
    </lineage>
</organism>
<evidence type="ECO:0000313" key="2">
    <source>
        <dbReference type="EMBL" id="CAI2363352.1"/>
    </source>
</evidence>
<feature type="region of interest" description="Disordered" evidence="1">
    <location>
        <begin position="40"/>
        <end position="81"/>
    </location>
</feature>
<evidence type="ECO:0000256" key="1">
    <source>
        <dbReference type="SAM" id="MobiDB-lite"/>
    </source>
</evidence>
<feature type="region of interest" description="Disordered" evidence="1">
    <location>
        <begin position="99"/>
        <end position="130"/>
    </location>
</feature>
<name>A0AAD1U9U3_EUPCR</name>
<evidence type="ECO:0000313" key="3">
    <source>
        <dbReference type="Proteomes" id="UP001295684"/>
    </source>
</evidence>
<feature type="region of interest" description="Disordered" evidence="1">
    <location>
        <begin position="504"/>
        <end position="547"/>
    </location>
</feature>
<feature type="compositionally biased region" description="Basic residues" evidence="1">
    <location>
        <begin position="58"/>
        <end position="71"/>
    </location>
</feature>
<feature type="compositionally biased region" description="Basic and acidic residues" evidence="1">
    <location>
        <begin position="535"/>
        <end position="544"/>
    </location>
</feature>
<feature type="compositionally biased region" description="Low complexity" evidence="1">
    <location>
        <begin position="521"/>
        <end position="534"/>
    </location>
</feature>
<comment type="caution">
    <text evidence="2">The sequence shown here is derived from an EMBL/GenBank/DDBJ whole genome shotgun (WGS) entry which is preliminary data.</text>
</comment>
<reference evidence="2" key="1">
    <citation type="submission" date="2023-07" db="EMBL/GenBank/DDBJ databases">
        <authorList>
            <consortium name="AG Swart"/>
            <person name="Singh M."/>
            <person name="Singh A."/>
            <person name="Seah K."/>
            <person name="Emmerich C."/>
        </authorList>
    </citation>
    <scope>NUCLEOTIDE SEQUENCE</scope>
    <source>
        <strain evidence="2">DP1</strain>
    </source>
</reference>
<accession>A0AAD1U9U3</accession>
<protein>
    <submittedName>
        <fullName evidence="2">Uncharacterized protein</fullName>
    </submittedName>
</protein>
<keyword evidence="3" id="KW-1185">Reference proteome</keyword>
<gene>
    <name evidence="2" type="ORF">ECRASSUSDP1_LOCUS4685</name>
</gene>
<feature type="region of interest" description="Disordered" evidence="1">
    <location>
        <begin position="209"/>
        <end position="235"/>
    </location>
</feature>
<dbReference type="EMBL" id="CAMPGE010004504">
    <property type="protein sequence ID" value="CAI2363352.1"/>
    <property type="molecule type" value="Genomic_DNA"/>
</dbReference>
<dbReference type="Proteomes" id="UP001295684">
    <property type="component" value="Unassembled WGS sequence"/>
</dbReference>